<dbReference type="Pfam" id="PF07635">
    <property type="entry name" value="PSCyt1"/>
    <property type="match status" value="1"/>
</dbReference>
<gene>
    <name evidence="3" type="ORF">METZ01_LOCUS452759</name>
</gene>
<name>A0A382ZY33_9ZZZZ</name>
<protein>
    <recommendedName>
        <fullName evidence="4">Cytochrome C Planctomycete-type domain-containing protein</fullName>
    </recommendedName>
</protein>
<dbReference type="Pfam" id="PF07583">
    <property type="entry name" value="PSCyt2"/>
    <property type="match status" value="1"/>
</dbReference>
<dbReference type="GO" id="GO:0009055">
    <property type="term" value="F:electron transfer activity"/>
    <property type="evidence" value="ECO:0007669"/>
    <property type="project" value="InterPro"/>
</dbReference>
<dbReference type="PANTHER" id="PTHR35889">
    <property type="entry name" value="CYCLOINULO-OLIGOSACCHARIDE FRUCTANOTRANSFERASE-RELATED"/>
    <property type="match status" value="1"/>
</dbReference>
<organism evidence="3">
    <name type="scientific">marine metagenome</name>
    <dbReference type="NCBI Taxonomy" id="408172"/>
    <lineage>
        <taxon>unclassified sequences</taxon>
        <taxon>metagenomes</taxon>
        <taxon>ecological metagenomes</taxon>
    </lineage>
</organism>
<evidence type="ECO:0000259" key="2">
    <source>
        <dbReference type="Pfam" id="PF07635"/>
    </source>
</evidence>
<proteinExistence type="predicted"/>
<feature type="non-terminal residue" evidence="3">
    <location>
        <position position="1"/>
    </location>
</feature>
<evidence type="ECO:0000259" key="1">
    <source>
        <dbReference type="Pfam" id="PF07583"/>
    </source>
</evidence>
<dbReference type="InterPro" id="IPR011444">
    <property type="entry name" value="DUF1549"/>
</dbReference>
<dbReference type="AlphaFoldDB" id="A0A382ZY33"/>
<feature type="domain" description="DUF1549" evidence="1">
    <location>
        <begin position="208"/>
        <end position="255"/>
    </location>
</feature>
<dbReference type="PANTHER" id="PTHR35889:SF3">
    <property type="entry name" value="F-BOX DOMAIN-CONTAINING PROTEIN"/>
    <property type="match status" value="1"/>
</dbReference>
<evidence type="ECO:0000313" key="3">
    <source>
        <dbReference type="EMBL" id="SVD99905.1"/>
    </source>
</evidence>
<sequence>GGLLHPAKTTQHPGLRAAQSREARSQYNAFPLCLTALNKSHCARLQQVVDFPKPMGSVFRQYFFCLLAAVLGLPLGQAATVTFEVDVRPILKAHCFHCHGEDGTAKGGLDVRLRKLLLKGGKHGPAIAPGQAEKSLLFQKVRDGEMPKEQAKLPAGKIETLRRWIEQGAETARPEPDTPDDWITEEEHRYWAFQPIRNPAVPVGAKNPVDAFLLRRLKAKRLGFSPEAGKRTLIRRATFDLTGLPPTPAEIGAFL</sequence>
<feature type="non-terminal residue" evidence="3">
    <location>
        <position position="255"/>
    </location>
</feature>
<accession>A0A382ZY33</accession>
<dbReference type="EMBL" id="UINC01187268">
    <property type="protein sequence ID" value="SVD99905.1"/>
    <property type="molecule type" value="Genomic_DNA"/>
</dbReference>
<dbReference type="InterPro" id="IPR036909">
    <property type="entry name" value="Cyt_c-like_dom_sf"/>
</dbReference>
<dbReference type="InterPro" id="IPR011429">
    <property type="entry name" value="Cyt_c_Planctomycete-type"/>
</dbReference>
<reference evidence="3" key="1">
    <citation type="submission" date="2018-05" db="EMBL/GenBank/DDBJ databases">
        <authorList>
            <person name="Lanie J.A."/>
            <person name="Ng W.-L."/>
            <person name="Kazmierczak K.M."/>
            <person name="Andrzejewski T.M."/>
            <person name="Davidsen T.M."/>
            <person name="Wayne K.J."/>
            <person name="Tettelin H."/>
            <person name="Glass J.I."/>
            <person name="Rusch D."/>
            <person name="Podicherti R."/>
            <person name="Tsui H.-C.T."/>
            <person name="Winkler M.E."/>
        </authorList>
    </citation>
    <scope>NUCLEOTIDE SEQUENCE</scope>
</reference>
<dbReference type="GO" id="GO:0020037">
    <property type="term" value="F:heme binding"/>
    <property type="evidence" value="ECO:0007669"/>
    <property type="project" value="InterPro"/>
</dbReference>
<feature type="domain" description="Cytochrome C Planctomycete-type" evidence="2">
    <location>
        <begin position="95"/>
        <end position="149"/>
    </location>
</feature>
<evidence type="ECO:0008006" key="4">
    <source>
        <dbReference type="Google" id="ProtNLM"/>
    </source>
</evidence>
<dbReference type="SUPFAM" id="SSF46626">
    <property type="entry name" value="Cytochrome c"/>
    <property type="match status" value="1"/>
</dbReference>